<proteinExistence type="predicted"/>
<dbReference type="AlphaFoldDB" id="A0AAE1C1B4"/>
<gene>
    <name evidence="2" type="ORF">Pcinc_035119</name>
</gene>
<dbReference type="Proteomes" id="UP001286313">
    <property type="component" value="Unassembled WGS sequence"/>
</dbReference>
<reference evidence="2" key="1">
    <citation type="submission" date="2023-10" db="EMBL/GenBank/DDBJ databases">
        <title>Genome assemblies of two species of porcelain crab, Petrolisthes cinctipes and Petrolisthes manimaculis (Anomura: Porcellanidae).</title>
        <authorList>
            <person name="Angst P."/>
        </authorList>
    </citation>
    <scope>NUCLEOTIDE SEQUENCE</scope>
    <source>
        <strain evidence="2">PB745_01</strain>
        <tissue evidence="2">Gill</tissue>
    </source>
</reference>
<feature type="region of interest" description="Disordered" evidence="1">
    <location>
        <begin position="114"/>
        <end position="134"/>
    </location>
</feature>
<evidence type="ECO:0000313" key="2">
    <source>
        <dbReference type="EMBL" id="KAK3858715.1"/>
    </source>
</evidence>
<dbReference type="EMBL" id="JAWQEG010005232">
    <property type="protein sequence ID" value="KAK3858715.1"/>
    <property type="molecule type" value="Genomic_DNA"/>
</dbReference>
<sequence length="134" mass="14630">MTGKAKGQDIFIPRFPLILSDKSFEFKRLQFPMKLSYNMFINKVVGLTTPVFSHGQLEQLVFGLMVLLAGVMVMVSARPEPEAHPDPLPGPIPEALADPNPAALPQPCGLHGCGHHHHHHGHGHGHGHGHHHHG</sequence>
<evidence type="ECO:0000313" key="3">
    <source>
        <dbReference type="Proteomes" id="UP001286313"/>
    </source>
</evidence>
<accession>A0AAE1C1B4</accession>
<keyword evidence="3" id="KW-1185">Reference proteome</keyword>
<protein>
    <submittedName>
        <fullName evidence="2">Uncharacterized protein</fullName>
    </submittedName>
</protein>
<comment type="caution">
    <text evidence="2">The sequence shown here is derived from an EMBL/GenBank/DDBJ whole genome shotgun (WGS) entry which is preliminary data.</text>
</comment>
<evidence type="ECO:0000256" key="1">
    <source>
        <dbReference type="SAM" id="MobiDB-lite"/>
    </source>
</evidence>
<organism evidence="2 3">
    <name type="scientific">Petrolisthes cinctipes</name>
    <name type="common">Flat porcelain crab</name>
    <dbReference type="NCBI Taxonomy" id="88211"/>
    <lineage>
        <taxon>Eukaryota</taxon>
        <taxon>Metazoa</taxon>
        <taxon>Ecdysozoa</taxon>
        <taxon>Arthropoda</taxon>
        <taxon>Crustacea</taxon>
        <taxon>Multicrustacea</taxon>
        <taxon>Malacostraca</taxon>
        <taxon>Eumalacostraca</taxon>
        <taxon>Eucarida</taxon>
        <taxon>Decapoda</taxon>
        <taxon>Pleocyemata</taxon>
        <taxon>Anomura</taxon>
        <taxon>Galatheoidea</taxon>
        <taxon>Porcellanidae</taxon>
        <taxon>Petrolisthes</taxon>
    </lineage>
</organism>
<name>A0AAE1C1B4_PETCI</name>